<dbReference type="Pfam" id="PF17123">
    <property type="entry name" value="zf-RING_11"/>
    <property type="match status" value="1"/>
</dbReference>
<keyword evidence="5" id="KW-0472">Membrane</keyword>
<sequence>MVRAAVLICYGCFVTILPPVLIVVVAYVLEKSHSADKRREKCEKAFFDEWSLWVSSETKIEKLSDADIEDCMEKGDNSGCVICLEDFAVGDDVRVLPCGHKFHVQCFDSCFDRLPCNPALEFHQCPLCRTQLGPSLPKRNLTGGISDDIIITRTSSVSEASTTVSV</sequence>
<dbReference type="GO" id="GO:0008270">
    <property type="term" value="F:zinc ion binding"/>
    <property type="evidence" value="ECO:0007669"/>
    <property type="project" value="UniProtKB-KW"/>
</dbReference>
<evidence type="ECO:0000256" key="2">
    <source>
        <dbReference type="ARBA" id="ARBA00022771"/>
    </source>
</evidence>
<organism evidence="8">
    <name type="scientific">Perkinsus marinus (strain ATCC 50983 / TXsc)</name>
    <dbReference type="NCBI Taxonomy" id="423536"/>
    <lineage>
        <taxon>Eukaryota</taxon>
        <taxon>Sar</taxon>
        <taxon>Alveolata</taxon>
        <taxon>Perkinsozoa</taxon>
        <taxon>Perkinsea</taxon>
        <taxon>Perkinsida</taxon>
        <taxon>Perkinsidae</taxon>
        <taxon>Perkinsus</taxon>
    </lineage>
</organism>
<dbReference type="AlphaFoldDB" id="C5KIM2"/>
<dbReference type="OrthoDB" id="449353at2759"/>
<evidence type="ECO:0000256" key="5">
    <source>
        <dbReference type="SAM" id="Phobius"/>
    </source>
</evidence>
<dbReference type="SUPFAM" id="SSF57850">
    <property type="entry name" value="RING/U-box"/>
    <property type="match status" value="1"/>
</dbReference>
<evidence type="ECO:0000256" key="3">
    <source>
        <dbReference type="ARBA" id="ARBA00022833"/>
    </source>
</evidence>
<keyword evidence="3" id="KW-0862">Zinc</keyword>
<reference evidence="7 8" key="1">
    <citation type="submission" date="2008-07" db="EMBL/GenBank/DDBJ databases">
        <authorList>
            <person name="El-Sayed N."/>
            <person name="Caler E."/>
            <person name="Inman J."/>
            <person name="Amedeo P."/>
            <person name="Hass B."/>
            <person name="Wortman J."/>
        </authorList>
    </citation>
    <scope>NUCLEOTIDE SEQUENCE [LARGE SCALE GENOMIC DNA]</scope>
    <source>
        <strain evidence="8">ATCC 50983 / TXsc</strain>
    </source>
</reference>
<dbReference type="InterPro" id="IPR052788">
    <property type="entry name" value="RING-type_E3_ligase_ATL"/>
</dbReference>
<dbReference type="InParanoid" id="C5KIM2"/>
<dbReference type="PANTHER" id="PTHR45798">
    <property type="entry name" value="RING-H2 FINGER PROTEIN ATL61-RELATED-RELATED"/>
    <property type="match status" value="1"/>
</dbReference>
<evidence type="ECO:0000259" key="6">
    <source>
        <dbReference type="PROSITE" id="PS50089"/>
    </source>
</evidence>
<evidence type="ECO:0000313" key="8">
    <source>
        <dbReference type="Proteomes" id="UP000007800"/>
    </source>
</evidence>
<dbReference type="EMBL" id="GG673310">
    <property type="protein sequence ID" value="EER15637.1"/>
    <property type="molecule type" value="Genomic_DNA"/>
</dbReference>
<dbReference type="OMA" id="FETQWVA"/>
<dbReference type="InterPro" id="IPR013083">
    <property type="entry name" value="Znf_RING/FYVE/PHD"/>
</dbReference>
<keyword evidence="5" id="KW-0812">Transmembrane</keyword>
<proteinExistence type="predicted"/>
<dbReference type="PANTHER" id="PTHR45798:SF88">
    <property type="entry name" value="RING-H2 FINGER PROTEIN ATL61-RELATED"/>
    <property type="match status" value="1"/>
</dbReference>
<feature type="transmembrane region" description="Helical" evidence="5">
    <location>
        <begin position="6"/>
        <end position="29"/>
    </location>
</feature>
<name>C5KIM2_PERM5</name>
<accession>C5KIM2</accession>
<dbReference type="SMART" id="SM00184">
    <property type="entry name" value="RING"/>
    <property type="match status" value="1"/>
</dbReference>
<keyword evidence="1" id="KW-0479">Metal-binding</keyword>
<dbReference type="PROSITE" id="PS50089">
    <property type="entry name" value="ZF_RING_2"/>
    <property type="match status" value="1"/>
</dbReference>
<dbReference type="InterPro" id="IPR001841">
    <property type="entry name" value="Znf_RING"/>
</dbReference>
<keyword evidence="2 4" id="KW-0863">Zinc-finger</keyword>
<keyword evidence="5" id="KW-1133">Transmembrane helix</keyword>
<keyword evidence="8" id="KW-1185">Reference proteome</keyword>
<dbReference type="GeneID" id="9046466"/>
<gene>
    <name evidence="7" type="ORF">Pmar_PMAR025650</name>
</gene>
<dbReference type="Gene3D" id="3.30.40.10">
    <property type="entry name" value="Zinc/RING finger domain, C3HC4 (zinc finger)"/>
    <property type="match status" value="1"/>
</dbReference>
<feature type="domain" description="RING-type" evidence="6">
    <location>
        <begin position="80"/>
        <end position="129"/>
    </location>
</feature>
<evidence type="ECO:0000256" key="1">
    <source>
        <dbReference type="ARBA" id="ARBA00022723"/>
    </source>
</evidence>
<protein>
    <submittedName>
        <fullName evidence="7">RING-H2 finger protein ATL2B, putative</fullName>
    </submittedName>
</protein>
<dbReference type="RefSeq" id="XP_002783841.1">
    <property type="nucleotide sequence ID" value="XM_002783795.1"/>
</dbReference>
<dbReference type="Proteomes" id="UP000007800">
    <property type="component" value="Unassembled WGS sequence"/>
</dbReference>
<evidence type="ECO:0000256" key="4">
    <source>
        <dbReference type="PROSITE-ProRule" id="PRU00175"/>
    </source>
</evidence>
<evidence type="ECO:0000313" key="7">
    <source>
        <dbReference type="EMBL" id="EER15637.1"/>
    </source>
</evidence>